<protein>
    <submittedName>
        <fullName evidence="2">Uncharacterized protein</fullName>
    </submittedName>
</protein>
<feature type="non-terminal residue" evidence="2">
    <location>
        <position position="171"/>
    </location>
</feature>
<keyword evidence="3" id="KW-1185">Reference proteome</keyword>
<sequence>MSAARVATSAAQELAVKAEGIVVARAHEDFSMWLSSSEDGSYDRESDDSVLEFEKEAMEGAREFIGAELHMAAWMKYFGTEGEEKEGEEGDGEKEEEKEEGDGKEGEKEDDGEEEEEDEDGEEEEESSARSSTHVYTRTAFGMSNTALDCICATSVDRDVDEMGNIFGKDE</sequence>
<dbReference type="AlphaFoldDB" id="A0A1X6P1X7"/>
<gene>
    <name evidence="2" type="ORF">BU14_0264s0001</name>
</gene>
<dbReference type="EMBL" id="KV918927">
    <property type="protein sequence ID" value="OSX74848.1"/>
    <property type="molecule type" value="Genomic_DNA"/>
</dbReference>
<evidence type="ECO:0000313" key="2">
    <source>
        <dbReference type="EMBL" id="OSX74848.1"/>
    </source>
</evidence>
<feature type="compositionally biased region" description="Acidic residues" evidence="1">
    <location>
        <begin position="81"/>
        <end position="100"/>
    </location>
</feature>
<feature type="region of interest" description="Disordered" evidence="1">
    <location>
        <begin position="80"/>
        <end position="135"/>
    </location>
</feature>
<name>A0A1X6P1X7_PORUM</name>
<feature type="compositionally biased region" description="Acidic residues" evidence="1">
    <location>
        <begin position="108"/>
        <end position="126"/>
    </location>
</feature>
<accession>A0A1X6P1X7</accession>
<dbReference type="Proteomes" id="UP000218209">
    <property type="component" value="Unassembled WGS sequence"/>
</dbReference>
<reference evidence="2 3" key="1">
    <citation type="submission" date="2017-03" db="EMBL/GenBank/DDBJ databases">
        <title>WGS assembly of Porphyra umbilicalis.</title>
        <authorList>
            <person name="Brawley S.H."/>
            <person name="Blouin N.A."/>
            <person name="Ficko-Blean E."/>
            <person name="Wheeler G.L."/>
            <person name="Lohr M."/>
            <person name="Goodson H.V."/>
            <person name="Jenkins J.W."/>
            <person name="Blaby-Haas C.E."/>
            <person name="Helliwell K.E."/>
            <person name="Chan C."/>
            <person name="Marriage T."/>
            <person name="Bhattacharya D."/>
            <person name="Klein A.S."/>
            <person name="Badis Y."/>
            <person name="Brodie J."/>
            <person name="Cao Y."/>
            <person name="Collen J."/>
            <person name="Dittami S.M."/>
            <person name="Gachon C.M."/>
            <person name="Green B.R."/>
            <person name="Karpowicz S."/>
            <person name="Kim J.W."/>
            <person name="Kudahl U."/>
            <person name="Lin S."/>
            <person name="Michel G."/>
            <person name="Mittag M."/>
            <person name="Olson B.J."/>
            <person name="Pangilinan J."/>
            <person name="Peng Y."/>
            <person name="Qiu H."/>
            <person name="Shu S."/>
            <person name="Singer J.T."/>
            <person name="Smith A.G."/>
            <person name="Sprecher B.N."/>
            <person name="Wagner V."/>
            <person name="Wang W."/>
            <person name="Wang Z.-Y."/>
            <person name="Yan J."/>
            <person name="Yarish C."/>
            <person name="Zoeuner-Riek S."/>
            <person name="Zhuang Y."/>
            <person name="Zou Y."/>
            <person name="Lindquist E.A."/>
            <person name="Grimwood J."/>
            <person name="Barry K."/>
            <person name="Rokhsar D.S."/>
            <person name="Schmutz J."/>
            <person name="Stiller J.W."/>
            <person name="Grossman A.R."/>
            <person name="Prochnik S.E."/>
        </authorList>
    </citation>
    <scope>NUCLEOTIDE SEQUENCE [LARGE SCALE GENOMIC DNA]</scope>
    <source>
        <strain evidence="2">4086291</strain>
    </source>
</reference>
<evidence type="ECO:0000256" key="1">
    <source>
        <dbReference type="SAM" id="MobiDB-lite"/>
    </source>
</evidence>
<organism evidence="2 3">
    <name type="scientific">Porphyra umbilicalis</name>
    <name type="common">Purple laver</name>
    <name type="synonym">Red alga</name>
    <dbReference type="NCBI Taxonomy" id="2786"/>
    <lineage>
        <taxon>Eukaryota</taxon>
        <taxon>Rhodophyta</taxon>
        <taxon>Bangiophyceae</taxon>
        <taxon>Bangiales</taxon>
        <taxon>Bangiaceae</taxon>
        <taxon>Porphyra</taxon>
    </lineage>
</organism>
<proteinExistence type="predicted"/>
<evidence type="ECO:0000313" key="3">
    <source>
        <dbReference type="Proteomes" id="UP000218209"/>
    </source>
</evidence>